<evidence type="ECO:0000259" key="1">
    <source>
        <dbReference type="Pfam" id="PF07085"/>
    </source>
</evidence>
<dbReference type="SUPFAM" id="SSF52540">
    <property type="entry name" value="P-loop containing nucleoside triphosphate hydrolases"/>
    <property type="match status" value="1"/>
</dbReference>
<organism evidence="2 3">
    <name type="scientific">candidate division WOR-1 bacterium RIFCSPLOWO2_02_FULL_46_20</name>
    <dbReference type="NCBI Taxonomy" id="1802567"/>
    <lineage>
        <taxon>Bacteria</taxon>
        <taxon>Bacillati</taxon>
        <taxon>Saganbacteria</taxon>
    </lineage>
</organism>
<accession>A0A1F4RDV2</accession>
<dbReference type="Gene3D" id="3.40.50.300">
    <property type="entry name" value="P-loop containing nucleotide triphosphate hydrolases"/>
    <property type="match status" value="1"/>
</dbReference>
<evidence type="ECO:0000313" key="2">
    <source>
        <dbReference type="EMBL" id="OGC06350.1"/>
    </source>
</evidence>
<dbReference type="Gene3D" id="3.40.1390.20">
    <property type="entry name" value="HprK N-terminal domain-like"/>
    <property type="match status" value="1"/>
</dbReference>
<dbReference type="CDD" id="cd03109">
    <property type="entry name" value="DTBS"/>
    <property type="match status" value="1"/>
</dbReference>
<dbReference type="SUPFAM" id="SSF75138">
    <property type="entry name" value="HprK N-terminal domain-like"/>
    <property type="match status" value="1"/>
</dbReference>
<evidence type="ECO:0000313" key="3">
    <source>
        <dbReference type="Proteomes" id="UP000176938"/>
    </source>
</evidence>
<dbReference type="InterPro" id="IPR028979">
    <property type="entry name" value="Ser_kin/Pase_Hpr-like_N_sf"/>
</dbReference>
<dbReference type="EMBL" id="METP01000021">
    <property type="protein sequence ID" value="OGC06350.1"/>
    <property type="molecule type" value="Genomic_DNA"/>
</dbReference>
<dbReference type="Pfam" id="PF13500">
    <property type="entry name" value="AAA_26"/>
    <property type="match status" value="1"/>
</dbReference>
<reference evidence="2 3" key="1">
    <citation type="journal article" date="2016" name="Nat. Commun.">
        <title>Thousands of microbial genomes shed light on interconnected biogeochemical processes in an aquifer system.</title>
        <authorList>
            <person name="Anantharaman K."/>
            <person name="Brown C.T."/>
            <person name="Hug L.A."/>
            <person name="Sharon I."/>
            <person name="Castelle C.J."/>
            <person name="Probst A.J."/>
            <person name="Thomas B.C."/>
            <person name="Singh A."/>
            <person name="Wilkins M.J."/>
            <person name="Karaoz U."/>
            <person name="Brodie E.L."/>
            <person name="Williams K.H."/>
            <person name="Hubbard S.S."/>
            <person name="Banfield J.F."/>
        </authorList>
    </citation>
    <scope>NUCLEOTIDE SEQUENCE [LARGE SCALE GENOMIC DNA]</scope>
</reference>
<comment type="caution">
    <text evidence="2">The sequence shown here is derived from an EMBL/GenBank/DDBJ whole genome shotgun (WGS) entry which is preliminary data.</text>
</comment>
<dbReference type="Proteomes" id="UP000176938">
    <property type="component" value="Unassembled WGS sequence"/>
</dbReference>
<dbReference type="PANTHER" id="PTHR43356">
    <property type="entry name" value="PHOSPHATE ACETYLTRANSFERASE"/>
    <property type="match status" value="1"/>
</dbReference>
<dbReference type="AlphaFoldDB" id="A0A1F4RDV2"/>
<proteinExistence type="predicted"/>
<dbReference type="PANTHER" id="PTHR43356:SF2">
    <property type="entry name" value="PHOSPHATE ACETYLTRANSFERASE"/>
    <property type="match status" value="1"/>
</dbReference>
<name>A0A1F4RDV2_UNCSA</name>
<gene>
    <name evidence="2" type="ORF">A3H38_05210</name>
</gene>
<dbReference type="Pfam" id="PF07085">
    <property type="entry name" value="DRTGG"/>
    <property type="match status" value="1"/>
</dbReference>
<dbReference type="InterPro" id="IPR010766">
    <property type="entry name" value="DRTGG"/>
</dbReference>
<feature type="domain" description="DRTGG" evidence="1">
    <location>
        <begin position="222"/>
        <end position="332"/>
    </location>
</feature>
<protein>
    <recommendedName>
        <fullName evidence="1">DRTGG domain-containing protein</fullName>
    </recommendedName>
</protein>
<dbReference type="InterPro" id="IPR050500">
    <property type="entry name" value="Phos_Acetyltrans/Butyryltrans"/>
</dbReference>
<dbReference type="InterPro" id="IPR027417">
    <property type="entry name" value="P-loop_NTPase"/>
</dbReference>
<sequence length="366" mass="40020">MENKAKKVYIAATRQNDGKTIVSLGLLSAFIEKLGSVGYIKPVGQQYKEIKEHKIDKDAILMHDVYNLPDDYGDMSPIAVPKGFTENYILNGDKKALEKSILNAYKNISKNKEMVLIEGTGHAGVGSVFDLCNAEVAKLLGAKVILVSRGGIGRPIDEIILNKAKFDNVGVEILGVITNKVLPEKYEKINKLFRMGLARKGLEVLGVIPYQQTLSSPTLGQLLEDMHGKLICGEKGLSNSVNKIIIGAMTPHEALDYFGEGNLLITPGSREDIILAALSGYLTGKTKAYGLSGIVLTGKILPHKTILKLVKETDIPIISVEEDTFTVASYMHDLIVKVRATDTEKIKATEKLVKQYVDIDKILSLL</sequence>